<proteinExistence type="predicted"/>
<dbReference type="SUPFAM" id="SSF69593">
    <property type="entry name" value="Glycerol-3-phosphate (1)-acyltransferase"/>
    <property type="match status" value="1"/>
</dbReference>
<organism evidence="3 4">
    <name type="scientific">Klebsiella spallanzanii</name>
    <dbReference type="NCBI Taxonomy" id="2587528"/>
    <lineage>
        <taxon>Bacteria</taxon>
        <taxon>Pseudomonadati</taxon>
        <taxon>Pseudomonadota</taxon>
        <taxon>Gammaproteobacteria</taxon>
        <taxon>Enterobacterales</taxon>
        <taxon>Enterobacteriaceae</taxon>
        <taxon>Klebsiella/Raoultella group</taxon>
        <taxon>Klebsiella</taxon>
    </lineage>
</organism>
<dbReference type="Proteomes" id="UP000318370">
    <property type="component" value="Unassembled WGS sequence"/>
</dbReference>
<feature type="domain" description="Phospholipid/glycerol acyltransferase" evidence="2">
    <location>
        <begin position="55"/>
        <end position="179"/>
    </location>
</feature>
<sequence length="361" mass="41207">MEKRNPPWLRFTPGRALPRWYRFIARLLSHFYYASIDFIDERGHRVLPLDDAIPTILLVSHRNGATDGWVVSPLLPHGQFLASVQLLRSRFLRLLFTGIPVVRDKDRVRYGFSRTQAGNPVLHAIAHIKQGGSLVIFPEGTSEWSYAPQPYQPGTVKIIRRLLQEGQRFRVIPVGSFYQAPDRFGSRVELLVGEALVFPARENKSQDAWETEISECVNNALNQVSVNCASEAVMVDAERYAQRRQLHGESWALAFERAASGVHAEKQSDKRQRRRNIWACVLQLPFVLALFPVLLCAWWVGRQADGRNTVTFFRLASGFAASLLWLPCLVVLGILFPWLWLLYAAAYLGWRQRSVWGEVKA</sequence>
<reference evidence="3 4" key="1">
    <citation type="submission" date="2019-07" db="EMBL/GenBank/DDBJ databases">
        <authorList>
            <person name="Brisse S."/>
            <person name="Rodrigues C."/>
            <person name="Thorpe H."/>
        </authorList>
    </citation>
    <scope>NUCLEOTIDE SEQUENCE [LARGE SCALE GENOMIC DNA]</scope>
    <source>
        <strain evidence="3">SB6408</strain>
    </source>
</reference>
<name>A0A564H9C0_9ENTR</name>
<gene>
    <name evidence="3" type="ORF">SB6408_00248</name>
</gene>
<feature type="transmembrane region" description="Helical" evidence="1">
    <location>
        <begin position="276"/>
        <end position="300"/>
    </location>
</feature>
<dbReference type="RefSeq" id="WP_142461591.1">
    <property type="nucleotide sequence ID" value="NZ_CABGHF010000001.1"/>
</dbReference>
<dbReference type="GO" id="GO:0016746">
    <property type="term" value="F:acyltransferase activity"/>
    <property type="evidence" value="ECO:0007669"/>
    <property type="project" value="InterPro"/>
</dbReference>
<evidence type="ECO:0000256" key="1">
    <source>
        <dbReference type="SAM" id="Phobius"/>
    </source>
</evidence>
<dbReference type="InterPro" id="IPR002123">
    <property type="entry name" value="Plipid/glycerol_acylTrfase"/>
</dbReference>
<feature type="transmembrane region" description="Helical" evidence="1">
    <location>
        <begin position="320"/>
        <end position="343"/>
    </location>
</feature>
<keyword evidence="1" id="KW-0812">Transmembrane</keyword>
<evidence type="ECO:0000313" key="3">
    <source>
        <dbReference type="EMBL" id="VUS29936.1"/>
    </source>
</evidence>
<evidence type="ECO:0000259" key="2">
    <source>
        <dbReference type="SMART" id="SM00563"/>
    </source>
</evidence>
<evidence type="ECO:0000313" key="4">
    <source>
        <dbReference type="Proteomes" id="UP000318370"/>
    </source>
</evidence>
<protein>
    <recommendedName>
        <fullName evidence="2">Phospholipid/glycerol acyltransferase domain-containing protein</fullName>
    </recommendedName>
</protein>
<accession>A0A564H9C0</accession>
<keyword evidence="1" id="KW-0472">Membrane</keyword>
<dbReference type="AlphaFoldDB" id="A0A564H9C0"/>
<dbReference type="SMART" id="SM00563">
    <property type="entry name" value="PlsC"/>
    <property type="match status" value="1"/>
</dbReference>
<keyword evidence="1" id="KW-1133">Transmembrane helix</keyword>
<dbReference type="EMBL" id="CABGHF010000001">
    <property type="protein sequence ID" value="VUS29936.1"/>
    <property type="molecule type" value="Genomic_DNA"/>
</dbReference>